<dbReference type="Gene3D" id="2.130.10.10">
    <property type="entry name" value="YVTN repeat-like/Quinoprotein amine dehydrogenase"/>
    <property type="match status" value="3"/>
</dbReference>
<dbReference type="InterPro" id="IPR048954">
    <property type="entry name" value="PorZ_N"/>
</dbReference>
<evidence type="ECO:0000259" key="1">
    <source>
        <dbReference type="Pfam" id="PF21544"/>
    </source>
</evidence>
<dbReference type="Pfam" id="PF21544">
    <property type="entry name" value="PorZ_N_b_propeller"/>
    <property type="match status" value="1"/>
</dbReference>
<proteinExistence type="predicted"/>
<comment type="caution">
    <text evidence="2">The sequence shown here is derived from an EMBL/GenBank/DDBJ whole genome shotgun (WGS) entry which is preliminary data.</text>
</comment>
<organism evidence="2">
    <name type="scientific">hydrocarbon metagenome</name>
    <dbReference type="NCBI Taxonomy" id="938273"/>
    <lineage>
        <taxon>unclassified sequences</taxon>
        <taxon>metagenomes</taxon>
        <taxon>ecological metagenomes</taxon>
    </lineage>
</organism>
<gene>
    <name evidence="2" type="ORF">ASZ90_005366</name>
</gene>
<protein>
    <recommendedName>
        <fullName evidence="1">PorZ N-terminal beta-propeller domain-containing protein</fullName>
    </recommendedName>
</protein>
<dbReference type="InterPro" id="IPR011110">
    <property type="entry name" value="Reg_prop"/>
</dbReference>
<evidence type="ECO:0000313" key="2">
    <source>
        <dbReference type="EMBL" id="KUG24822.1"/>
    </source>
</evidence>
<accession>A0A0W8FVD6</accession>
<name>A0A0W8FVD6_9ZZZZ</name>
<dbReference type="EMBL" id="LNQE01000815">
    <property type="protein sequence ID" value="KUG24822.1"/>
    <property type="molecule type" value="Genomic_DNA"/>
</dbReference>
<dbReference type="AlphaFoldDB" id="A0A0W8FVD6"/>
<dbReference type="Gene3D" id="2.60.40.4070">
    <property type="match status" value="1"/>
</dbReference>
<dbReference type="InterPro" id="IPR015943">
    <property type="entry name" value="WD40/YVTN_repeat-like_dom_sf"/>
</dbReference>
<sequence>MVKSIALSLLFFHLFTNLSLGQGIGTWQSFSSKKEIVAVTSLDDNHIWCATTGGAFMFENSSESFLQLGTSDGLSNPLLTSVAADKLNQIWFGTQLGAQPGMLNVYNFENGLVRKINDIINSNFAQKNINQINVSGDTVLVSTAFGLSLINPNNYSFYDTFIKFGDFPATISIKSSAKFNRFFVITNNGVAVQKINSTNLSAPESWDSYFFGSGLPANNAYALVRFNNDILIATSSGVLKFENNSWQPFVLSGIDARNIATSQNELYITSLESGRNKIYKYSLGSTSVAFENAENFGINDIHVTASGIIFAATNSGLLKIQSNSYDLIVPDGPANNAFLSLAADNNGELWVGTGDDVYGIGVMHFNGINWDLLSRESNPEIITNSYHKVYAGSDNTKYFCNWGRGLTVLKDNVITNYTAQNSNIAGVPADPTFLAISDVKTDSKGNIWVVNHQSAERKPLSVITTSGDAHGFEFKNPVVTESDLAYHLEIDQYDTKWFAITVGNVGLYYFNENGTINNPNDDKMGLIRTIDGLVSNSISALALDQRGALWVGTNLGVSIIPNPSTPTSRITTVLGLRQQTITDIKVDPLNQKWVGTMQGLFHLSEDGTVVINSYNSENSPLPSNEIKSIAVDGVNGIVYVGTDFGLSALKTTSVSPRESFDELFIYPNPVKVSKDFNQNITIEGLIANSSIRVLSITGKLVREIVTPGGRIAFWDGKDMDGNFVASGIYLIVAYDEDGSNVAKAKVAILRE</sequence>
<reference evidence="2" key="1">
    <citation type="journal article" date="2015" name="Proc. Natl. Acad. Sci. U.S.A.">
        <title>Networks of energetic and metabolic interactions define dynamics in microbial communities.</title>
        <authorList>
            <person name="Embree M."/>
            <person name="Liu J.K."/>
            <person name="Al-Bassam M.M."/>
            <person name="Zengler K."/>
        </authorList>
    </citation>
    <scope>NUCLEOTIDE SEQUENCE</scope>
</reference>
<feature type="domain" description="PorZ N-terminal beta-propeller" evidence="1">
    <location>
        <begin position="109"/>
        <end position="206"/>
    </location>
</feature>
<dbReference type="Pfam" id="PF07494">
    <property type="entry name" value="Reg_prop"/>
    <property type="match status" value="2"/>
</dbReference>
<dbReference type="SUPFAM" id="SSF63829">
    <property type="entry name" value="Calcium-dependent phosphotriesterase"/>
    <property type="match status" value="2"/>
</dbReference>